<dbReference type="EMBL" id="JBJKBG010000001">
    <property type="protein sequence ID" value="KAL3753011.1"/>
    <property type="molecule type" value="Genomic_DNA"/>
</dbReference>
<name>A0ABD3LRR2_EUCGL</name>
<dbReference type="InterPro" id="IPR021899">
    <property type="entry name" value="DUF3511"/>
</dbReference>
<proteinExistence type="predicted"/>
<gene>
    <name evidence="2" type="ORF">ACJRO7_000411</name>
</gene>
<evidence type="ECO:0008006" key="4">
    <source>
        <dbReference type="Google" id="ProtNLM"/>
    </source>
</evidence>
<protein>
    <recommendedName>
        <fullName evidence="4">DUF3511 domain protein</fullName>
    </recommendedName>
</protein>
<dbReference type="PANTHER" id="PTHR33193">
    <property type="entry name" value="DOMAIN PROTEIN, PUTATIVE (DUF3511)-RELATED"/>
    <property type="match status" value="1"/>
</dbReference>
<evidence type="ECO:0000313" key="3">
    <source>
        <dbReference type="Proteomes" id="UP001634007"/>
    </source>
</evidence>
<evidence type="ECO:0000313" key="2">
    <source>
        <dbReference type="EMBL" id="KAL3753011.1"/>
    </source>
</evidence>
<feature type="compositionally biased region" description="Polar residues" evidence="1">
    <location>
        <begin position="50"/>
        <end position="60"/>
    </location>
</feature>
<evidence type="ECO:0000256" key="1">
    <source>
        <dbReference type="SAM" id="MobiDB-lite"/>
    </source>
</evidence>
<feature type="region of interest" description="Disordered" evidence="1">
    <location>
        <begin position="15"/>
        <end position="84"/>
    </location>
</feature>
<reference evidence="2 3" key="1">
    <citation type="submission" date="2024-11" db="EMBL/GenBank/DDBJ databases">
        <title>Chromosome-level genome assembly of Eucalyptus globulus Labill. provides insights into its genome evolution.</title>
        <authorList>
            <person name="Li X."/>
        </authorList>
    </citation>
    <scope>NUCLEOTIDE SEQUENCE [LARGE SCALE GENOMIC DNA]</scope>
    <source>
        <strain evidence="2">CL2024</strain>
        <tissue evidence="2">Fresh tender leaves</tissue>
    </source>
</reference>
<sequence length="121" mass="13719">MDDFTSRFRAVETDQKLESHGYGSRDITTRMHTTQMQRHVGKDLPRPSGVTPSSSPWNQGSDARDKASSSSWSWGLSDAESKRRKRVVRYKAYGAEGKIKASIRGSLRWIKNKYSELVHGC</sequence>
<dbReference type="Pfam" id="PF12023">
    <property type="entry name" value="DUF3511"/>
    <property type="match status" value="1"/>
</dbReference>
<accession>A0ABD3LRR2</accession>
<dbReference type="Proteomes" id="UP001634007">
    <property type="component" value="Unassembled WGS sequence"/>
</dbReference>
<feature type="compositionally biased region" description="Low complexity" evidence="1">
    <location>
        <begin position="68"/>
        <end position="78"/>
    </location>
</feature>
<keyword evidence="3" id="KW-1185">Reference proteome</keyword>
<dbReference type="AlphaFoldDB" id="A0ABD3LRR2"/>
<organism evidence="2 3">
    <name type="scientific">Eucalyptus globulus</name>
    <name type="common">Tasmanian blue gum</name>
    <dbReference type="NCBI Taxonomy" id="34317"/>
    <lineage>
        <taxon>Eukaryota</taxon>
        <taxon>Viridiplantae</taxon>
        <taxon>Streptophyta</taxon>
        <taxon>Embryophyta</taxon>
        <taxon>Tracheophyta</taxon>
        <taxon>Spermatophyta</taxon>
        <taxon>Magnoliopsida</taxon>
        <taxon>eudicotyledons</taxon>
        <taxon>Gunneridae</taxon>
        <taxon>Pentapetalae</taxon>
        <taxon>rosids</taxon>
        <taxon>malvids</taxon>
        <taxon>Myrtales</taxon>
        <taxon>Myrtaceae</taxon>
        <taxon>Myrtoideae</taxon>
        <taxon>Eucalypteae</taxon>
        <taxon>Eucalyptus</taxon>
    </lineage>
</organism>
<comment type="caution">
    <text evidence="2">The sequence shown here is derived from an EMBL/GenBank/DDBJ whole genome shotgun (WGS) entry which is preliminary data.</text>
</comment>
<dbReference type="PANTHER" id="PTHR33193:SF13">
    <property type="entry name" value="EXPRESSED PROTEIN"/>
    <property type="match status" value="1"/>
</dbReference>